<evidence type="ECO:0000256" key="1">
    <source>
        <dbReference type="SAM" id="MobiDB-lite"/>
    </source>
</evidence>
<gene>
    <name evidence="2" type="ORF">F7725_005563</name>
</gene>
<name>A0A7J5YVR2_DISMA</name>
<reference evidence="2 3" key="1">
    <citation type="submission" date="2020-03" db="EMBL/GenBank/DDBJ databases">
        <title>Dissostichus mawsoni Genome sequencing and assembly.</title>
        <authorList>
            <person name="Park H."/>
        </authorList>
    </citation>
    <scope>NUCLEOTIDE SEQUENCE [LARGE SCALE GENOMIC DNA]</scope>
    <source>
        <strain evidence="2">DM0001</strain>
        <tissue evidence="2">Muscle</tissue>
    </source>
</reference>
<proteinExistence type="predicted"/>
<dbReference type="PANTHER" id="PTHR41693:SF1">
    <property type="entry name" value="SI:CH211-243A20.3"/>
    <property type="match status" value="1"/>
</dbReference>
<evidence type="ECO:0000313" key="2">
    <source>
        <dbReference type="EMBL" id="KAF3852208.1"/>
    </source>
</evidence>
<dbReference type="AlphaFoldDB" id="A0A7J5YVR2"/>
<protein>
    <submittedName>
        <fullName evidence="2">Uncharacterized protein</fullName>
    </submittedName>
</protein>
<sequence>MKLTTTDCRSRKTFSGRKVTGGEEKSHSLTNGGADAWKLQSSLLALESSLEMLVEARGLQRPVLLLRREEQAGSVGEGQRLSRSVKESLLTPARAEEKRENEVNYETYLKEEEVPHIWQQLVSKFQRVGVVRKRQLSTNEEFLTCALDLPHSTYYITAGRRGGKEPGGKFLIMAPPSVLMLLMVVAVVTGARAASEENELDYGVRPLSESVNDLFREVSLLRRRITELSNRLANLEPFLRRHGYREEGEERARGDRAHAPQILRGEVASLAQYTARTPPRGSRVVSRRRVRVKSGGVKLIQREIDTLTH</sequence>
<keyword evidence="3" id="KW-1185">Reference proteome</keyword>
<dbReference type="Proteomes" id="UP000518266">
    <property type="component" value="Unassembled WGS sequence"/>
</dbReference>
<dbReference type="PANTHER" id="PTHR41693">
    <property type="entry name" value="HEME-BINDING PROTEIN 1"/>
    <property type="match status" value="1"/>
</dbReference>
<feature type="region of interest" description="Disordered" evidence="1">
    <location>
        <begin position="1"/>
        <end position="32"/>
    </location>
</feature>
<organism evidence="2 3">
    <name type="scientific">Dissostichus mawsoni</name>
    <name type="common">Antarctic cod</name>
    <dbReference type="NCBI Taxonomy" id="36200"/>
    <lineage>
        <taxon>Eukaryota</taxon>
        <taxon>Metazoa</taxon>
        <taxon>Chordata</taxon>
        <taxon>Craniata</taxon>
        <taxon>Vertebrata</taxon>
        <taxon>Euteleostomi</taxon>
        <taxon>Actinopterygii</taxon>
        <taxon>Neopterygii</taxon>
        <taxon>Teleostei</taxon>
        <taxon>Neoteleostei</taxon>
        <taxon>Acanthomorphata</taxon>
        <taxon>Eupercaria</taxon>
        <taxon>Perciformes</taxon>
        <taxon>Notothenioidei</taxon>
        <taxon>Nototheniidae</taxon>
        <taxon>Dissostichus</taxon>
    </lineage>
</organism>
<accession>A0A7J5YVR2</accession>
<dbReference type="EMBL" id="JAAKFY010000009">
    <property type="protein sequence ID" value="KAF3852208.1"/>
    <property type="molecule type" value="Genomic_DNA"/>
</dbReference>
<comment type="caution">
    <text evidence="2">The sequence shown here is derived from an EMBL/GenBank/DDBJ whole genome shotgun (WGS) entry which is preliminary data.</text>
</comment>
<dbReference type="OrthoDB" id="9030481at2759"/>
<evidence type="ECO:0000313" key="3">
    <source>
        <dbReference type="Proteomes" id="UP000518266"/>
    </source>
</evidence>